<organism evidence="1 2">
    <name type="scientific">Shewanella japonica</name>
    <dbReference type="NCBI Taxonomy" id="93973"/>
    <lineage>
        <taxon>Bacteria</taxon>
        <taxon>Pseudomonadati</taxon>
        <taxon>Pseudomonadota</taxon>
        <taxon>Gammaproteobacteria</taxon>
        <taxon>Alteromonadales</taxon>
        <taxon>Shewanellaceae</taxon>
        <taxon>Shewanella</taxon>
    </lineage>
</organism>
<protein>
    <submittedName>
        <fullName evidence="1">Uncharacterized protein</fullName>
    </submittedName>
</protein>
<evidence type="ECO:0000313" key="1">
    <source>
        <dbReference type="EMBL" id="ARD21105.1"/>
    </source>
</evidence>
<evidence type="ECO:0000313" key="2">
    <source>
        <dbReference type="Proteomes" id="UP000191820"/>
    </source>
</evidence>
<proteinExistence type="predicted"/>
<reference evidence="1 2" key="1">
    <citation type="submission" date="2017-03" db="EMBL/GenBank/DDBJ databases">
        <title>Genome sequencing of Shewanella japonica KCTC 22435.</title>
        <authorList>
            <person name="Kim K.M."/>
        </authorList>
    </citation>
    <scope>NUCLEOTIDE SEQUENCE [LARGE SCALE GENOMIC DNA]</scope>
    <source>
        <strain evidence="1 2">KCTC 22435</strain>
    </source>
</reference>
<gene>
    <name evidence="1" type="ORF">SJ2017_0769</name>
</gene>
<dbReference type="RefSeq" id="WP_055022612.1">
    <property type="nucleotide sequence ID" value="NZ_CANMJJ010000015.1"/>
</dbReference>
<accession>A0ABM6JG31</accession>
<dbReference type="EMBL" id="CP020472">
    <property type="protein sequence ID" value="ARD21105.1"/>
    <property type="molecule type" value="Genomic_DNA"/>
</dbReference>
<dbReference type="Proteomes" id="UP000191820">
    <property type="component" value="Chromosome"/>
</dbReference>
<keyword evidence="2" id="KW-1185">Reference proteome</keyword>
<name>A0ABM6JG31_9GAMM</name>
<sequence>MQNISLIAALEGTQHKVTTDWFAIMATLEKREMNQDELQAVYDELCAGLIVTTRGLTLAKINDNESEDSLLKADDSAADILV</sequence>